<evidence type="ECO:0000256" key="2">
    <source>
        <dbReference type="ARBA" id="ARBA00022741"/>
    </source>
</evidence>
<evidence type="ECO:0000256" key="1">
    <source>
        <dbReference type="ARBA" id="ARBA00022679"/>
    </source>
</evidence>
<keyword evidence="4" id="KW-0067">ATP-binding</keyword>
<evidence type="ECO:0000256" key="4">
    <source>
        <dbReference type="ARBA" id="ARBA00022840"/>
    </source>
</evidence>
<dbReference type="InterPro" id="IPR011009">
    <property type="entry name" value="Kinase-like_dom_sf"/>
</dbReference>
<dbReference type="InterPro" id="IPR051681">
    <property type="entry name" value="Ser/Thr_Kinases-Pseudokinases"/>
</dbReference>
<name>A0A6U2AG01_9STRA</name>
<keyword evidence="2" id="KW-0547">Nucleotide-binding</keyword>
<evidence type="ECO:0000256" key="3">
    <source>
        <dbReference type="ARBA" id="ARBA00022777"/>
    </source>
</evidence>
<keyword evidence="1" id="KW-0808">Transferase</keyword>
<organism evidence="7">
    <name type="scientific">Pseudictyota dubia</name>
    <dbReference type="NCBI Taxonomy" id="2749911"/>
    <lineage>
        <taxon>Eukaryota</taxon>
        <taxon>Sar</taxon>
        <taxon>Stramenopiles</taxon>
        <taxon>Ochrophyta</taxon>
        <taxon>Bacillariophyta</taxon>
        <taxon>Mediophyceae</taxon>
        <taxon>Biddulphiophycidae</taxon>
        <taxon>Eupodiscales</taxon>
        <taxon>Odontellaceae</taxon>
        <taxon>Pseudictyota</taxon>
    </lineage>
</organism>
<dbReference type="EMBL" id="HBED01003755">
    <property type="protein sequence ID" value="CAD8294101.1"/>
    <property type="molecule type" value="Transcribed_RNA"/>
</dbReference>
<dbReference type="GO" id="GO:0005524">
    <property type="term" value="F:ATP binding"/>
    <property type="evidence" value="ECO:0007669"/>
    <property type="project" value="UniProtKB-KW"/>
</dbReference>
<dbReference type="InterPro" id="IPR000719">
    <property type="entry name" value="Prot_kinase_dom"/>
</dbReference>
<dbReference type="PANTHER" id="PTHR44329:SF288">
    <property type="entry name" value="MITOGEN-ACTIVATED PROTEIN KINASE KINASE KINASE 20"/>
    <property type="match status" value="1"/>
</dbReference>
<dbReference type="PANTHER" id="PTHR44329">
    <property type="entry name" value="SERINE/THREONINE-PROTEIN KINASE TNNI3K-RELATED"/>
    <property type="match status" value="1"/>
</dbReference>
<feature type="region of interest" description="Disordered" evidence="5">
    <location>
        <begin position="418"/>
        <end position="444"/>
    </location>
</feature>
<dbReference type="Pfam" id="PF00069">
    <property type="entry name" value="Pkinase"/>
    <property type="match status" value="1"/>
</dbReference>
<evidence type="ECO:0000256" key="5">
    <source>
        <dbReference type="SAM" id="MobiDB-lite"/>
    </source>
</evidence>
<dbReference type="EMBL" id="HBED01003756">
    <property type="protein sequence ID" value="CAD8294103.1"/>
    <property type="molecule type" value="Transcribed_RNA"/>
</dbReference>
<dbReference type="AlphaFoldDB" id="A0A6U2AG01"/>
<evidence type="ECO:0000313" key="7">
    <source>
        <dbReference type="EMBL" id="CAD8294101.1"/>
    </source>
</evidence>
<evidence type="ECO:0000313" key="8">
    <source>
        <dbReference type="EMBL" id="CAD8294103.1"/>
    </source>
</evidence>
<accession>A0A6U2AG01</accession>
<proteinExistence type="predicted"/>
<sequence length="444" mass="49778">MPSAAAQRALAMKEEEEAGNPLSGASVDLLLKTANDVVDKLSAETSFFDPERERLFPHLDESELTLGRVLGRGGFCVVNEIKKIKLSPNGKGALMDEESEKTKDEAFCRSYLQDRCLRNGDSRYAIKVLLPECSADPGRYLKGTIDLAVEAKFLSVLEHPNIVKMRALASVGHYREGNFLVLDRLYDTLEQRFKKWNRSYRKTKGIMGSITGKKKKKNKLIVDRLHVAHDLAAALRYMHGHRIIYRDLKPENAGFDIRDDVKIFDFGLAKELNSANANDDGTYKMTGFTGSLRYMAPEVALSKPYNFTADTYSFGTVLHEMISLQKPYDGFSKRKHADLVVRGDLRPDVPRSWPVPLRILIKRSWSREIRDRPSVESAYRAIRDLITKMRNGDDAGLEHAKRRSTHVLEVPPALGGGVVKGAEMRGSGGLEETRRTPSQIALAA</sequence>
<protein>
    <recommendedName>
        <fullName evidence="6">Protein kinase domain-containing protein</fullName>
    </recommendedName>
</protein>
<dbReference type="Gene3D" id="3.30.200.20">
    <property type="entry name" value="Phosphorylase Kinase, domain 1"/>
    <property type="match status" value="1"/>
</dbReference>
<dbReference type="GO" id="GO:0004674">
    <property type="term" value="F:protein serine/threonine kinase activity"/>
    <property type="evidence" value="ECO:0007669"/>
    <property type="project" value="TreeGrafter"/>
</dbReference>
<gene>
    <name evidence="7" type="ORF">TDUB1175_LOCUS1784</name>
    <name evidence="8" type="ORF">TDUB1175_LOCUS1785</name>
</gene>
<keyword evidence="3" id="KW-0418">Kinase</keyword>
<dbReference type="PROSITE" id="PS50011">
    <property type="entry name" value="PROTEIN_KINASE_DOM"/>
    <property type="match status" value="1"/>
</dbReference>
<dbReference type="SMART" id="SM00220">
    <property type="entry name" value="S_TKc"/>
    <property type="match status" value="1"/>
</dbReference>
<dbReference type="Gene3D" id="1.10.510.10">
    <property type="entry name" value="Transferase(Phosphotransferase) domain 1"/>
    <property type="match status" value="1"/>
</dbReference>
<feature type="domain" description="Protein kinase" evidence="6">
    <location>
        <begin position="64"/>
        <end position="386"/>
    </location>
</feature>
<dbReference type="SUPFAM" id="SSF56112">
    <property type="entry name" value="Protein kinase-like (PK-like)"/>
    <property type="match status" value="1"/>
</dbReference>
<reference evidence="7" key="1">
    <citation type="submission" date="2021-01" db="EMBL/GenBank/DDBJ databases">
        <authorList>
            <person name="Corre E."/>
            <person name="Pelletier E."/>
            <person name="Niang G."/>
            <person name="Scheremetjew M."/>
            <person name="Finn R."/>
            <person name="Kale V."/>
            <person name="Holt S."/>
            <person name="Cochrane G."/>
            <person name="Meng A."/>
            <person name="Brown T."/>
            <person name="Cohen L."/>
        </authorList>
    </citation>
    <scope>NUCLEOTIDE SEQUENCE</scope>
    <source>
        <strain evidence="7">CCMP147</strain>
    </source>
</reference>
<evidence type="ECO:0000259" key="6">
    <source>
        <dbReference type="PROSITE" id="PS50011"/>
    </source>
</evidence>